<accession>A0A8J3VHR5</accession>
<reference evidence="1" key="1">
    <citation type="submission" date="2021-01" db="EMBL/GenBank/DDBJ databases">
        <title>Whole genome shotgun sequence of Rhizocola hellebori NBRC 109834.</title>
        <authorList>
            <person name="Komaki H."/>
            <person name="Tamura T."/>
        </authorList>
    </citation>
    <scope>NUCLEOTIDE SEQUENCE</scope>
    <source>
        <strain evidence="1">NBRC 109834</strain>
    </source>
</reference>
<name>A0A8J3VHR5_9ACTN</name>
<evidence type="ECO:0000313" key="2">
    <source>
        <dbReference type="Proteomes" id="UP000612899"/>
    </source>
</evidence>
<protein>
    <submittedName>
        <fullName evidence="1">Uncharacterized protein</fullName>
    </submittedName>
</protein>
<gene>
    <name evidence="1" type="ORF">Rhe02_43630</name>
</gene>
<proteinExistence type="predicted"/>
<evidence type="ECO:0000313" key="1">
    <source>
        <dbReference type="EMBL" id="GIH06296.1"/>
    </source>
</evidence>
<dbReference type="AlphaFoldDB" id="A0A8J3VHR5"/>
<comment type="caution">
    <text evidence="1">The sequence shown here is derived from an EMBL/GenBank/DDBJ whole genome shotgun (WGS) entry which is preliminary data.</text>
</comment>
<organism evidence="1 2">
    <name type="scientific">Rhizocola hellebori</name>
    <dbReference type="NCBI Taxonomy" id="1392758"/>
    <lineage>
        <taxon>Bacteria</taxon>
        <taxon>Bacillati</taxon>
        <taxon>Actinomycetota</taxon>
        <taxon>Actinomycetes</taxon>
        <taxon>Micromonosporales</taxon>
        <taxon>Micromonosporaceae</taxon>
        <taxon>Rhizocola</taxon>
    </lineage>
</organism>
<dbReference type="EMBL" id="BONY01000026">
    <property type="protein sequence ID" value="GIH06296.1"/>
    <property type="molecule type" value="Genomic_DNA"/>
</dbReference>
<sequence length="100" mass="11522">MRPRFLVLLTWVRDEPERDEVHRPERTIEAIGAVDRDAAHELFRAMCALPAVRAGKQRAKVVDLAGGDDWEPGSWIAPLVTAETRKALRRIGMRRRHSWK</sequence>
<dbReference type="RefSeq" id="WP_203910116.1">
    <property type="nucleotide sequence ID" value="NZ_BONY01000026.1"/>
</dbReference>
<dbReference type="Proteomes" id="UP000612899">
    <property type="component" value="Unassembled WGS sequence"/>
</dbReference>
<keyword evidence="2" id="KW-1185">Reference proteome</keyword>